<name>A0A699SPD9_TANCI</name>
<organism evidence="2">
    <name type="scientific">Tanacetum cinerariifolium</name>
    <name type="common">Dalmatian daisy</name>
    <name type="synonym">Chrysanthemum cinerariifolium</name>
    <dbReference type="NCBI Taxonomy" id="118510"/>
    <lineage>
        <taxon>Eukaryota</taxon>
        <taxon>Viridiplantae</taxon>
        <taxon>Streptophyta</taxon>
        <taxon>Embryophyta</taxon>
        <taxon>Tracheophyta</taxon>
        <taxon>Spermatophyta</taxon>
        <taxon>Magnoliopsida</taxon>
        <taxon>eudicotyledons</taxon>
        <taxon>Gunneridae</taxon>
        <taxon>Pentapetalae</taxon>
        <taxon>asterids</taxon>
        <taxon>campanulids</taxon>
        <taxon>Asterales</taxon>
        <taxon>Asteraceae</taxon>
        <taxon>Asteroideae</taxon>
        <taxon>Anthemideae</taxon>
        <taxon>Anthemidinae</taxon>
        <taxon>Tanacetum</taxon>
    </lineage>
</organism>
<sequence>RVRNAQSSALPTVVDEPASLVRDVNQDRETIAKSSTLPHDSAPRVTSPADDEGTQEVEILKLKDRVKVLEDREGIAATRSEDDAPIKGRSIDEGEAATEKISDDSEELARILTSIDATTVLGGGIDVPTGSGSIPNAGPPVVDIHTGSDAVPTASPIIATATVVTP</sequence>
<accession>A0A699SPD9</accession>
<dbReference type="EMBL" id="BKCJ011177805">
    <property type="protein sequence ID" value="GFC99339.1"/>
    <property type="molecule type" value="Genomic_DNA"/>
</dbReference>
<evidence type="ECO:0000256" key="1">
    <source>
        <dbReference type="SAM" id="MobiDB-lite"/>
    </source>
</evidence>
<feature type="compositionally biased region" description="Polar residues" evidence="1">
    <location>
        <begin position="1"/>
        <end position="10"/>
    </location>
</feature>
<feature type="region of interest" description="Disordered" evidence="1">
    <location>
        <begin position="74"/>
        <end position="104"/>
    </location>
</feature>
<dbReference type="AlphaFoldDB" id="A0A699SPD9"/>
<feature type="non-terminal residue" evidence="2">
    <location>
        <position position="1"/>
    </location>
</feature>
<reference evidence="2" key="1">
    <citation type="journal article" date="2019" name="Sci. Rep.">
        <title>Draft genome of Tanacetum cinerariifolium, the natural source of mosquito coil.</title>
        <authorList>
            <person name="Yamashiro T."/>
            <person name="Shiraishi A."/>
            <person name="Satake H."/>
            <person name="Nakayama K."/>
        </authorList>
    </citation>
    <scope>NUCLEOTIDE SEQUENCE</scope>
</reference>
<feature type="region of interest" description="Disordered" evidence="1">
    <location>
        <begin position="1"/>
        <end position="55"/>
    </location>
</feature>
<evidence type="ECO:0000313" key="2">
    <source>
        <dbReference type="EMBL" id="GFC99339.1"/>
    </source>
</evidence>
<protein>
    <submittedName>
        <fullName evidence="2">Uncharacterized protein</fullName>
    </submittedName>
</protein>
<proteinExistence type="predicted"/>
<gene>
    <name evidence="2" type="ORF">Tci_871309</name>
</gene>
<feature type="non-terminal residue" evidence="2">
    <location>
        <position position="166"/>
    </location>
</feature>
<comment type="caution">
    <text evidence="2">The sequence shown here is derived from an EMBL/GenBank/DDBJ whole genome shotgun (WGS) entry which is preliminary data.</text>
</comment>